<dbReference type="OrthoDB" id="4496655at2759"/>
<comment type="caution">
    <text evidence="2">The sequence shown here is derived from an EMBL/GenBank/DDBJ whole genome shotgun (WGS) entry which is preliminary data.</text>
</comment>
<evidence type="ECO:0000313" key="2">
    <source>
        <dbReference type="EMBL" id="KAJ5107629.1"/>
    </source>
</evidence>
<feature type="transmembrane region" description="Helical" evidence="1">
    <location>
        <begin position="7"/>
        <end position="26"/>
    </location>
</feature>
<evidence type="ECO:0000313" key="3">
    <source>
        <dbReference type="Proteomes" id="UP001149165"/>
    </source>
</evidence>
<dbReference type="Proteomes" id="UP001149165">
    <property type="component" value="Unassembled WGS sequence"/>
</dbReference>
<feature type="transmembrane region" description="Helical" evidence="1">
    <location>
        <begin position="157"/>
        <end position="177"/>
    </location>
</feature>
<reference evidence="2" key="2">
    <citation type="journal article" date="2023" name="IMA Fungus">
        <title>Comparative genomic study of the Penicillium genus elucidates a diverse pangenome and 15 lateral gene transfer events.</title>
        <authorList>
            <person name="Petersen C."/>
            <person name="Sorensen T."/>
            <person name="Nielsen M.R."/>
            <person name="Sondergaard T.E."/>
            <person name="Sorensen J.L."/>
            <person name="Fitzpatrick D.A."/>
            <person name="Frisvad J.C."/>
            <person name="Nielsen K.L."/>
        </authorList>
    </citation>
    <scope>NUCLEOTIDE SEQUENCE</scope>
    <source>
        <strain evidence="2">IBT 30069</strain>
    </source>
</reference>
<reference evidence="2" key="1">
    <citation type="submission" date="2022-11" db="EMBL/GenBank/DDBJ databases">
        <authorList>
            <person name="Petersen C."/>
        </authorList>
    </citation>
    <scope>NUCLEOTIDE SEQUENCE</scope>
    <source>
        <strain evidence="2">IBT 30069</strain>
    </source>
</reference>
<name>A0A9W9FWC6_9EURO</name>
<dbReference type="EMBL" id="JAPQKH010000003">
    <property type="protein sequence ID" value="KAJ5107629.1"/>
    <property type="molecule type" value="Genomic_DNA"/>
</dbReference>
<keyword evidence="1" id="KW-0472">Membrane</keyword>
<accession>A0A9W9FWC6</accession>
<feature type="transmembrane region" description="Helical" evidence="1">
    <location>
        <begin position="80"/>
        <end position="113"/>
    </location>
</feature>
<proteinExistence type="predicted"/>
<keyword evidence="3" id="KW-1185">Reference proteome</keyword>
<organism evidence="2 3">
    <name type="scientific">Penicillium angulare</name>
    <dbReference type="NCBI Taxonomy" id="116970"/>
    <lineage>
        <taxon>Eukaryota</taxon>
        <taxon>Fungi</taxon>
        <taxon>Dikarya</taxon>
        <taxon>Ascomycota</taxon>
        <taxon>Pezizomycotina</taxon>
        <taxon>Eurotiomycetes</taxon>
        <taxon>Eurotiomycetidae</taxon>
        <taxon>Eurotiales</taxon>
        <taxon>Aspergillaceae</taxon>
        <taxon>Penicillium</taxon>
    </lineage>
</organism>
<protein>
    <submittedName>
        <fullName evidence="2">Uncharacterized protein</fullName>
    </submittedName>
</protein>
<evidence type="ECO:0000256" key="1">
    <source>
        <dbReference type="SAM" id="Phobius"/>
    </source>
</evidence>
<dbReference type="AlphaFoldDB" id="A0A9W9FWC6"/>
<gene>
    <name evidence="2" type="ORF">N7456_004304</name>
</gene>
<keyword evidence="1" id="KW-0812">Transmembrane</keyword>
<sequence>MFKAISVGLLTSWSISTLLFTVLNFVNDKQSLMETIGSASLLTYLACRLIVFLQPNSRNDSIAHFLTTAHLRSRREALVMFLVSCTWFYELAFQFFFMLVATIFGGAIAVSIYNDPDPDFDLSESDMDNTALANIEEFTEKSGVDPRTILNWIPPKALVYVGLVLWLNFASLCVYVVRISWRSVKVVLGNSSHPPV</sequence>
<keyword evidence="1" id="KW-1133">Transmembrane helix</keyword>